<name>A0A1M4UHB8_9BACT</name>
<reference evidence="3 4" key="1">
    <citation type="submission" date="2016-11" db="EMBL/GenBank/DDBJ databases">
        <authorList>
            <person name="Jaros S."/>
            <person name="Januszkiewicz K."/>
            <person name="Wedrychowicz H."/>
        </authorList>
    </citation>
    <scope>NUCLEOTIDE SEQUENCE [LARGE SCALE GENOMIC DNA]</scope>
    <source>
        <strain evidence="3 4">DSM 18119</strain>
    </source>
</reference>
<keyword evidence="1" id="KW-0812">Transmembrane</keyword>
<keyword evidence="1" id="KW-0472">Membrane</keyword>
<dbReference type="Proteomes" id="UP000184048">
    <property type="component" value="Unassembled WGS sequence"/>
</dbReference>
<protein>
    <recommendedName>
        <fullName evidence="5">PEP-CTERM protein-sorting domain-containing protein</fullName>
    </recommendedName>
</protein>
<evidence type="ECO:0000256" key="2">
    <source>
        <dbReference type="SAM" id="SignalP"/>
    </source>
</evidence>
<sequence>MKRLLPFASVLFILMPMLVTAHEGHGSTDGFTVTHYLVEPVHFALPILLIAGVAFLIIRMRKVVKKD</sequence>
<keyword evidence="1" id="KW-1133">Transmembrane helix</keyword>
<dbReference type="AlphaFoldDB" id="A0A1M4UHB8"/>
<feature type="transmembrane region" description="Helical" evidence="1">
    <location>
        <begin position="37"/>
        <end position="58"/>
    </location>
</feature>
<feature type="chain" id="PRO_5012657419" description="PEP-CTERM protein-sorting domain-containing protein" evidence="2">
    <location>
        <begin position="22"/>
        <end position="67"/>
    </location>
</feature>
<keyword evidence="2" id="KW-0732">Signal</keyword>
<accession>A0A1M4UHB8</accession>
<keyword evidence="4" id="KW-1185">Reference proteome</keyword>
<organism evidence="3 4">
    <name type="scientific">Flavisolibacter ginsengisoli DSM 18119</name>
    <dbReference type="NCBI Taxonomy" id="1121884"/>
    <lineage>
        <taxon>Bacteria</taxon>
        <taxon>Pseudomonadati</taxon>
        <taxon>Bacteroidota</taxon>
        <taxon>Chitinophagia</taxon>
        <taxon>Chitinophagales</taxon>
        <taxon>Chitinophagaceae</taxon>
        <taxon>Flavisolibacter</taxon>
    </lineage>
</organism>
<feature type="signal peptide" evidence="2">
    <location>
        <begin position="1"/>
        <end position="21"/>
    </location>
</feature>
<dbReference type="STRING" id="1121884.SAMN02745131_00650"/>
<gene>
    <name evidence="3" type="ORF">SAMN02745131_00650</name>
</gene>
<dbReference type="RefSeq" id="WP_072833797.1">
    <property type="nucleotide sequence ID" value="NZ_FQUU01000002.1"/>
</dbReference>
<dbReference type="OrthoDB" id="680466at2"/>
<evidence type="ECO:0008006" key="5">
    <source>
        <dbReference type="Google" id="ProtNLM"/>
    </source>
</evidence>
<evidence type="ECO:0000313" key="3">
    <source>
        <dbReference type="EMBL" id="SHE55950.1"/>
    </source>
</evidence>
<evidence type="ECO:0000256" key="1">
    <source>
        <dbReference type="SAM" id="Phobius"/>
    </source>
</evidence>
<dbReference type="EMBL" id="FQUU01000002">
    <property type="protein sequence ID" value="SHE55950.1"/>
    <property type="molecule type" value="Genomic_DNA"/>
</dbReference>
<evidence type="ECO:0000313" key="4">
    <source>
        <dbReference type="Proteomes" id="UP000184048"/>
    </source>
</evidence>
<proteinExistence type="predicted"/>